<dbReference type="Proteomes" id="UP000176603">
    <property type="component" value="Unassembled WGS sequence"/>
</dbReference>
<evidence type="ECO:0008006" key="3">
    <source>
        <dbReference type="Google" id="ProtNLM"/>
    </source>
</evidence>
<organism evidence="1 2">
    <name type="scientific">Candidatus Uhrbacteria bacterium RIFCSPHIGHO2_12_FULL_60_25</name>
    <dbReference type="NCBI Taxonomy" id="1802399"/>
    <lineage>
        <taxon>Bacteria</taxon>
        <taxon>Candidatus Uhriibacteriota</taxon>
    </lineage>
</organism>
<name>A0A1F7UN37_9BACT</name>
<gene>
    <name evidence="1" type="ORF">A3E39_00945</name>
</gene>
<reference evidence="1 2" key="1">
    <citation type="journal article" date="2016" name="Nat. Commun.">
        <title>Thousands of microbial genomes shed light on interconnected biogeochemical processes in an aquifer system.</title>
        <authorList>
            <person name="Anantharaman K."/>
            <person name="Brown C.T."/>
            <person name="Hug L.A."/>
            <person name="Sharon I."/>
            <person name="Castelle C.J."/>
            <person name="Probst A.J."/>
            <person name="Thomas B.C."/>
            <person name="Singh A."/>
            <person name="Wilkins M.J."/>
            <person name="Karaoz U."/>
            <person name="Brodie E.L."/>
            <person name="Williams K.H."/>
            <person name="Hubbard S.S."/>
            <person name="Banfield J.F."/>
        </authorList>
    </citation>
    <scope>NUCLEOTIDE SEQUENCE [LARGE SCALE GENOMIC DNA]</scope>
</reference>
<proteinExistence type="predicted"/>
<dbReference type="PANTHER" id="PTHR41930">
    <property type="entry name" value="UPF0200 PROTEIN MJ1399"/>
    <property type="match status" value="1"/>
</dbReference>
<protein>
    <recommendedName>
        <fullName evidence="3">Dephospho-CoA kinase</fullName>
    </recommendedName>
</protein>
<sequence length="210" mass="23157">MPHLIIGLVGTAGSGKSHAASYMSKRYGGRIFKFSEYLSQVLDILAIPKSRDNLIKLSVALRKEFGENALAYAVARGVLSTEPVLSEVEGLETGMTGGATLAIVDGIRRVDDVAPLEPLPNFVLVAIDADPKLRFDRMKRRGEKAGESLLTWEQFMMEERAPTEVTIPEVIKRAKVRIANEGTVAELEAKIDDLMKHFDIKKNLSFRGTE</sequence>
<comment type="caution">
    <text evidence="1">The sequence shown here is derived from an EMBL/GenBank/DDBJ whole genome shotgun (WGS) entry which is preliminary data.</text>
</comment>
<dbReference type="AlphaFoldDB" id="A0A1F7UN37"/>
<evidence type="ECO:0000313" key="2">
    <source>
        <dbReference type="Proteomes" id="UP000176603"/>
    </source>
</evidence>
<evidence type="ECO:0000313" key="1">
    <source>
        <dbReference type="EMBL" id="OGL79669.1"/>
    </source>
</evidence>
<dbReference type="STRING" id="1802399.A3E39_00945"/>
<dbReference type="Gene3D" id="3.40.50.300">
    <property type="entry name" value="P-loop containing nucleotide triphosphate hydrolases"/>
    <property type="match status" value="1"/>
</dbReference>
<dbReference type="EMBL" id="MGEH01000004">
    <property type="protein sequence ID" value="OGL79669.1"/>
    <property type="molecule type" value="Genomic_DNA"/>
</dbReference>
<dbReference type="InterPro" id="IPR027417">
    <property type="entry name" value="P-loop_NTPase"/>
</dbReference>
<accession>A0A1F7UN37</accession>
<dbReference type="SUPFAM" id="SSF52540">
    <property type="entry name" value="P-loop containing nucleoside triphosphate hydrolases"/>
    <property type="match status" value="1"/>
</dbReference>
<dbReference type="PANTHER" id="PTHR41930:SF1">
    <property type="entry name" value="DEPHOSPHO-COA KINASE"/>
    <property type="match status" value="1"/>
</dbReference>